<feature type="region of interest" description="Disordered" evidence="1">
    <location>
        <begin position="1"/>
        <end position="101"/>
    </location>
</feature>
<feature type="compositionally biased region" description="Basic and acidic residues" evidence="1">
    <location>
        <begin position="33"/>
        <end position="56"/>
    </location>
</feature>
<reference evidence="3" key="1">
    <citation type="journal article" date="2005" name="Nature">
        <title>The map-based sequence of the rice genome.</title>
        <authorList>
            <consortium name="International rice genome sequencing project (IRGSP)"/>
            <person name="Matsumoto T."/>
            <person name="Wu J."/>
            <person name="Kanamori H."/>
            <person name="Katayose Y."/>
            <person name="Fujisawa M."/>
            <person name="Namiki N."/>
            <person name="Mizuno H."/>
            <person name="Yamamoto K."/>
            <person name="Antonio B.A."/>
            <person name="Baba T."/>
            <person name="Sakata K."/>
            <person name="Nagamura Y."/>
            <person name="Aoki H."/>
            <person name="Arikawa K."/>
            <person name="Arita K."/>
            <person name="Bito T."/>
            <person name="Chiden Y."/>
            <person name="Fujitsuka N."/>
            <person name="Fukunaka R."/>
            <person name="Hamada M."/>
            <person name="Harada C."/>
            <person name="Hayashi A."/>
            <person name="Hijishita S."/>
            <person name="Honda M."/>
            <person name="Hosokawa S."/>
            <person name="Ichikawa Y."/>
            <person name="Idonuma A."/>
            <person name="Iijima M."/>
            <person name="Ikeda M."/>
            <person name="Ikeno M."/>
            <person name="Ito K."/>
            <person name="Ito S."/>
            <person name="Ito T."/>
            <person name="Ito Y."/>
            <person name="Ito Y."/>
            <person name="Iwabuchi A."/>
            <person name="Kamiya K."/>
            <person name="Karasawa W."/>
            <person name="Kurita K."/>
            <person name="Katagiri S."/>
            <person name="Kikuta A."/>
            <person name="Kobayashi H."/>
            <person name="Kobayashi N."/>
            <person name="Machita K."/>
            <person name="Maehara T."/>
            <person name="Masukawa M."/>
            <person name="Mizubayashi T."/>
            <person name="Mukai Y."/>
            <person name="Nagasaki H."/>
            <person name="Nagata Y."/>
            <person name="Naito S."/>
            <person name="Nakashima M."/>
            <person name="Nakama Y."/>
            <person name="Nakamichi Y."/>
            <person name="Nakamura M."/>
            <person name="Meguro A."/>
            <person name="Negishi M."/>
            <person name="Ohta I."/>
            <person name="Ohta T."/>
            <person name="Okamoto M."/>
            <person name="Ono N."/>
            <person name="Saji S."/>
            <person name="Sakaguchi M."/>
            <person name="Sakai K."/>
            <person name="Shibata M."/>
            <person name="Shimokawa T."/>
            <person name="Song J."/>
            <person name="Takazaki Y."/>
            <person name="Terasawa K."/>
            <person name="Tsugane M."/>
            <person name="Tsuji K."/>
            <person name="Ueda S."/>
            <person name="Waki K."/>
            <person name="Yamagata H."/>
            <person name="Yamamoto M."/>
            <person name="Yamamoto S."/>
            <person name="Yamane H."/>
            <person name="Yoshiki S."/>
            <person name="Yoshihara R."/>
            <person name="Yukawa K."/>
            <person name="Zhong H."/>
            <person name="Yano M."/>
            <person name="Yuan Q."/>
            <person name="Ouyang S."/>
            <person name="Liu J."/>
            <person name="Jones K.M."/>
            <person name="Gansberger K."/>
            <person name="Moffat K."/>
            <person name="Hill J."/>
            <person name="Bera J."/>
            <person name="Fadrosh D."/>
            <person name="Jin S."/>
            <person name="Johri S."/>
            <person name="Kim M."/>
            <person name="Overton L."/>
            <person name="Reardon M."/>
            <person name="Tsitrin T."/>
            <person name="Vuong H."/>
            <person name="Weaver B."/>
            <person name="Ciecko A."/>
            <person name="Tallon L."/>
            <person name="Jackson J."/>
            <person name="Pai G."/>
            <person name="Aken S.V."/>
            <person name="Utterback T."/>
            <person name="Reidmuller S."/>
            <person name="Feldblyum T."/>
            <person name="Hsiao J."/>
            <person name="Zismann V."/>
            <person name="Iobst S."/>
            <person name="de Vazeille A.R."/>
            <person name="Buell C.R."/>
            <person name="Ying K."/>
            <person name="Li Y."/>
            <person name="Lu T."/>
            <person name="Huang Y."/>
            <person name="Zhao Q."/>
            <person name="Feng Q."/>
            <person name="Zhang L."/>
            <person name="Zhu J."/>
            <person name="Weng Q."/>
            <person name="Mu J."/>
            <person name="Lu Y."/>
            <person name="Fan D."/>
            <person name="Liu Y."/>
            <person name="Guan J."/>
            <person name="Zhang Y."/>
            <person name="Yu S."/>
            <person name="Liu X."/>
            <person name="Zhang Y."/>
            <person name="Hong G."/>
            <person name="Han B."/>
            <person name="Choisne N."/>
            <person name="Demange N."/>
            <person name="Orjeda G."/>
            <person name="Samain S."/>
            <person name="Cattolico L."/>
            <person name="Pelletier E."/>
            <person name="Couloux A."/>
            <person name="Segurens B."/>
            <person name="Wincker P."/>
            <person name="D'Hont A."/>
            <person name="Scarpelli C."/>
            <person name="Weissenbach J."/>
            <person name="Salanoubat M."/>
            <person name="Quetier F."/>
            <person name="Yu Y."/>
            <person name="Kim H.R."/>
            <person name="Rambo T."/>
            <person name="Currie J."/>
            <person name="Collura K."/>
            <person name="Luo M."/>
            <person name="Yang T."/>
            <person name="Ammiraju J.S.S."/>
            <person name="Engler F."/>
            <person name="Soderlund C."/>
            <person name="Wing R.A."/>
            <person name="Palmer L.E."/>
            <person name="de la Bastide M."/>
            <person name="Spiegel L."/>
            <person name="Nascimento L."/>
            <person name="Zutavern T."/>
            <person name="O'Shaughnessy A."/>
            <person name="Dike S."/>
            <person name="Dedhia N."/>
            <person name="Preston R."/>
            <person name="Balija V."/>
            <person name="McCombie W.R."/>
            <person name="Chow T."/>
            <person name="Chen H."/>
            <person name="Chung M."/>
            <person name="Chen C."/>
            <person name="Shaw J."/>
            <person name="Wu H."/>
            <person name="Hsiao K."/>
            <person name="Chao Y."/>
            <person name="Chu M."/>
            <person name="Cheng C."/>
            <person name="Hour A."/>
            <person name="Lee P."/>
            <person name="Lin S."/>
            <person name="Lin Y."/>
            <person name="Liou J."/>
            <person name="Liu S."/>
            <person name="Hsing Y."/>
            <person name="Raghuvanshi S."/>
            <person name="Mohanty A."/>
            <person name="Bharti A.K."/>
            <person name="Gaur A."/>
            <person name="Gupta V."/>
            <person name="Kumar D."/>
            <person name="Ravi V."/>
            <person name="Vij S."/>
            <person name="Kapur A."/>
            <person name="Khurana P."/>
            <person name="Khurana P."/>
            <person name="Khurana J.P."/>
            <person name="Tyagi A.K."/>
            <person name="Gaikwad K."/>
            <person name="Singh A."/>
            <person name="Dalal V."/>
            <person name="Srivastava S."/>
            <person name="Dixit A."/>
            <person name="Pal A.K."/>
            <person name="Ghazi I.A."/>
            <person name="Yadav M."/>
            <person name="Pandit A."/>
            <person name="Bhargava A."/>
            <person name="Sureshbabu K."/>
            <person name="Batra K."/>
            <person name="Sharma T.R."/>
            <person name="Mohapatra T."/>
            <person name="Singh N.K."/>
            <person name="Messing J."/>
            <person name="Nelson A.B."/>
            <person name="Fuks G."/>
            <person name="Kavchok S."/>
            <person name="Keizer G."/>
            <person name="Linton E."/>
            <person name="Llaca V."/>
            <person name="Song R."/>
            <person name="Tanyolac B."/>
            <person name="Young S."/>
            <person name="Ho-Il K."/>
            <person name="Hahn J.H."/>
            <person name="Sangsakoo G."/>
            <person name="Vanavichit A."/>
            <person name="de Mattos Luiz.A.T."/>
            <person name="Zimmer P.D."/>
            <person name="Malone G."/>
            <person name="Dellagostin O."/>
            <person name="de Oliveira A.C."/>
            <person name="Bevan M."/>
            <person name="Bancroft I."/>
            <person name="Minx P."/>
            <person name="Cordum H."/>
            <person name="Wilson R."/>
            <person name="Cheng Z."/>
            <person name="Jin W."/>
            <person name="Jiang J."/>
            <person name="Leong S.A."/>
            <person name="Iwama H."/>
            <person name="Gojobori T."/>
            <person name="Itoh T."/>
            <person name="Niimura Y."/>
            <person name="Fujii Y."/>
            <person name="Habara T."/>
            <person name="Sakai H."/>
            <person name="Sato Y."/>
            <person name="Wilson G."/>
            <person name="Kumar K."/>
            <person name="McCouch S."/>
            <person name="Juretic N."/>
            <person name="Hoen D."/>
            <person name="Wright S."/>
            <person name="Bruskiewich R."/>
            <person name="Bureau T."/>
            <person name="Miyao A."/>
            <person name="Hirochika H."/>
            <person name="Nishikawa T."/>
            <person name="Kadowaki K."/>
            <person name="Sugiura M."/>
            <person name="Burr B."/>
            <person name="Sasaki T."/>
        </authorList>
    </citation>
    <scope>NUCLEOTIDE SEQUENCE [LARGE SCALE GENOMIC DNA]</scope>
    <source>
        <strain evidence="3">cv. Nipponbare</strain>
    </source>
</reference>
<dbReference type="PaxDb" id="39947-A0A0P0VAC5"/>
<name>A0A0P0VAC5_ORYSJ</name>
<dbReference type="InParanoid" id="A0A0P0VAC5"/>
<organism evidence="2 3">
    <name type="scientific">Oryza sativa subsp. japonica</name>
    <name type="common">Rice</name>
    <dbReference type="NCBI Taxonomy" id="39947"/>
    <lineage>
        <taxon>Eukaryota</taxon>
        <taxon>Viridiplantae</taxon>
        <taxon>Streptophyta</taxon>
        <taxon>Embryophyta</taxon>
        <taxon>Tracheophyta</taxon>
        <taxon>Spermatophyta</taxon>
        <taxon>Magnoliopsida</taxon>
        <taxon>Liliopsida</taxon>
        <taxon>Poales</taxon>
        <taxon>Poaceae</taxon>
        <taxon>BOP clade</taxon>
        <taxon>Oryzoideae</taxon>
        <taxon>Oryzeae</taxon>
        <taxon>Oryzinae</taxon>
        <taxon>Oryza</taxon>
        <taxon>Oryza sativa</taxon>
    </lineage>
</organism>
<gene>
    <name evidence="2" type="ordered locus">Os01g0849301</name>
    <name evidence="2" type="ORF">OSNPB_010849301</name>
</gene>
<proteinExistence type="predicted"/>
<feature type="compositionally biased region" description="Basic residues" evidence="1">
    <location>
        <begin position="67"/>
        <end position="77"/>
    </location>
</feature>
<protein>
    <submittedName>
        <fullName evidence="2">Os01g0849301 protein</fullName>
    </submittedName>
</protein>
<reference evidence="2 3" key="2">
    <citation type="journal article" date="2013" name="Plant Cell Physiol.">
        <title>Rice Annotation Project Database (RAP-DB): an integrative and interactive database for rice genomics.</title>
        <authorList>
            <person name="Sakai H."/>
            <person name="Lee S.S."/>
            <person name="Tanaka T."/>
            <person name="Numa H."/>
            <person name="Kim J."/>
            <person name="Kawahara Y."/>
            <person name="Wakimoto H."/>
            <person name="Yang C.C."/>
            <person name="Iwamoto M."/>
            <person name="Abe T."/>
            <person name="Yamada Y."/>
            <person name="Muto A."/>
            <person name="Inokuchi H."/>
            <person name="Ikemura T."/>
            <person name="Matsumoto T."/>
            <person name="Sasaki T."/>
            <person name="Itoh T."/>
        </authorList>
    </citation>
    <scope>NUCLEOTIDE SEQUENCE [LARGE SCALE GENOMIC DNA]</scope>
    <source>
        <strain evidence="3">cv. Nipponbare</strain>
    </source>
</reference>
<keyword evidence="3" id="KW-1185">Reference proteome</keyword>
<evidence type="ECO:0000256" key="1">
    <source>
        <dbReference type="SAM" id="MobiDB-lite"/>
    </source>
</evidence>
<evidence type="ECO:0000313" key="3">
    <source>
        <dbReference type="Proteomes" id="UP000059680"/>
    </source>
</evidence>
<dbReference type="Proteomes" id="UP000059680">
    <property type="component" value="Chromosome 1"/>
</dbReference>
<dbReference type="EMBL" id="AP014957">
    <property type="protein sequence ID" value="BAS75231.1"/>
    <property type="molecule type" value="Genomic_DNA"/>
</dbReference>
<dbReference type="AlphaFoldDB" id="A0A0P0VAC5"/>
<sequence length="101" mass="10930">MSHIQHGEGCPTGRAMPDQRVAGRRTTTNLERVATDGRKRVARGGEKDSADLEKGRGCTRGWSHGGAIRHGHRRRHPLPPNSSLVGRSRSYEGQAHSTAAA</sequence>
<reference evidence="2 3" key="3">
    <citation type="journal article" date="2013" name="Rice">
        <title>Improvement of the Oryza sativa Nipponbare reference genome using next generation sequence and optical map data.</title>
        <authorList>
            <person name="Kawahara Y."/>
            <person name="de la Bastide M."/>
            <person name="Hamilton J.P."/>
            <person name="Kanamori H."/>
            <person name="McCombie W.R."/>
            <person name="Ouyang S."/>
            <person name="Schwartz D.C."/>
            <person name="Tanaka T."/>
            <person name="Wu J."/>
            <person name="Zhou S."/>
            <person name="Childs K.L."/>
            <person name="Davidson R.M."/>
            <person name="Lin H."/>
            <person name="Quesada-Ocampo L."/>
            <person name="Vaillancourt B."/>
            <person name="Sakai H."/>
            <person name="Lee S.S."/>
            <person name="Kim J."/>
            <person name="Numa H."/>
            <person name="Itoh T."/>
            <person name="Buell C.R."/>
            <person name="Matsumoto T."/>
        </authorList>
    </citation>
    <scope>NUCLEOTIDE SEQUENCE [LARGE SCALE GENOMIC DNA]</scope>
    <source>
        <strain evidence="3">cv. Nipponbare</strain>
    </source>
</reference>
<accession>A0A0P0VAC5</accession>
<evidence type="ECO:0000313" key="2">
    <source>
        <dbReference type="EMBL" id="BAS75231.1"/>
    </source>
</evidence>